<evidence type="ECO:0000313" key="2">
    <source>
        <dbReference type="Proteomes" id="UP001352852"/>
    </source>
</evidence>
<evidence type="ECO:0000313" key="1">
    <source>
        <dbReference type="EMBL" id="MED6282065.1"/>
    </source>
</evidence>
<reference evidence="1 2" key="1">
    <citation type="submission" date="2021-06" db="EMBL/GenBank/DDBJ databases">
        <authorList>
            <person name="Palmer J.M."/>
        </authorList>
    </citation>
    <scope>NUCLEOTIDE SEQUENCE [LARGE SCALE GENOMIC DNA]</scope>
    <source>
        <strain evidence="1 2">CL_MEX2019</strain>
        <tissue evidence="1">Muscle</tissue>
    </source>
</reference>
<comment type="caution">
    <text evidence="1">The sequence shown here is derived from an EMBL/GenBank/DDBJ whole genome shotgun (WGS) entry which is preliminary data.</text>
</comment>
<sequence length="119" mass="13238">MLLWMQCDRIKPEVDYKAVIIHLTAAAHLGGLQASLSFSPSLHASHSFLFLLYYKLLLFSLKLGLLSLPSQFFPFPCCPHLTVTLRSLSDKRLNVTTTTQIKDSKQCSSFVASPPLSVV</sequence>
<proteinExistence type="predicted"/>
<organism evidence="1 2">
    <name type="scientific">Characodon lateralis</name>
    <dbReference type="NCBI Taxonomy" id="208331"/>
    <lineage>
        <taxon>Eukaryota</taxon>
        <taxon>Metazoa</taxon>
        <taxon>Chordata</taxon>
        <taxon>Craniata</taxon>
        <taxon>Vertebrata</taxon>
        <taxon>Euteleostomi</taxon>
        <taxon>Actinopterygii</taxon>
        <taxon>Neopterygii</taxon>
        <taxon>Teleostei</taxon>
        <taxon>Neoteleostei</taxon>
        <taxon>Acanthomorphata</taxon>
        <taxon>Ovalentaria</taxon>
        <taxon>Atherinomorphae</taxon>
        <taxon>Cyprinodontiformes</taxon>
        <taxon>Goodeidae</taxon>
        <taxon>Characodon</taxon>
    </lineage>
</organism>
<keyword evidence="2" id="KW-1185">Reference proteome</keyword>
<dbReference type="EMBL" id="JAHUTJ010044672">
    <property type="protein sequence ID" value="MED6282065.1"/>
    <property type="molecule type" value="Genomic_DNA"/>
</dbReference>
<accession>A0ABU7E4G4</accession>
<gene>
    <name evidence="1" type="ORF">CHARACLAT_028106</name>
</gene>
<name>A0ABU7E4G4_9TELE</name>
<dbReference type="Proteomes" id="UP001352852">
    <property type="component" value="Unassembled WGS sequence"/>
</dbReference>
<protein>
    <submittedName>
        <fullName evidence="1">Uncharacterized protein</fullName>
    </submittedName>
</protein>